<name>A0ABN2ZKF4_9MICC</name>
<dbReference type="PANTHER" id="PTHR48098">
    <property type="entry name" value="ENTEROCHELIN ESTERASE-RELATED"/>
    <property type="match status" value="1"/>
</dbReference>
<dbReference type="EMBL" id="BAAAQB010000041">
    <property type="protein sequence ID" value="GAA2143529.1"/>
    <property type="molecule type" value="Genomic_DNA"/>
</dbReference>
<dbReference type="Pfam" id="PF00756">
    <property type="entry name" value="Esterase"/>
    <property type="match status" value="1"/>
</dbReference>
<evidence type="ECO:0000313" key="3">
    <source>
        <dbReference type="Proteomes" id="UP001500102"/>
    </source>
</evidence>
<dbReference type="InterPro" id="IPR029058">
    <property type="entry name" value="AB_hydrolase_fold"/>
</dbReference>
<feature type="transmembrane region" description="Helical" evidence="1">
    <location>
        <begin position="14"/>
        <end position="35"/>
    </location>
</feature>
<proteinExistence type="predicted"/>
<dbReference type="InterPro" id="IPR000801">
    <property type="entry name" value="Esterase-like"/>
</dbReference>
<keyword evidence="1" id="KW-0812">Transmembrane</keyword>
<feature type="transmembrane region" description="Helical" evidence="1">
    <location>
        <begin position="66"/>
        <end position="86"/>
    </location>
</feature>
<dbReference type="Gene3D" id="3.40.50.1820">
    <property type="entry name" value="alpha/beta hydrolase"/>
    <property type="match status" value="1"/>
</dbReference>
<dbReference type="Proteomes" id="UP001500102">
    <property type="component" value="Unassembled WGS sequence"/>
</dbReference>
<comment type="caution">
    <text evidence="2">The sequence shown here is derived from an EMBL/GenBank/DDBJ whole genome shotgun (WGS) entry which is preliminary data.</text>
</comment>
<accession>A0ABN2ZKF4</accession>
<dbReference type="SUPFAM" id="SSF53474">
    <property type="entry name" value="alpha/beta-Hydrolases"/>
    <property type="match status" value="1"/>
</dbReference>
<dbReference type="PANTHER" id="PTHR48098:SF1">
    <property type="entry name" value="DIACYLGLYCEROL ACYLTRANSFERASE_MYCOLYLTRANSFERASE AG85A"/>
    <property type="match status" value="1"/>
</dbReference>
<dbReference type="InterPro" id="IPR050583">
    <property type="entry name" value="Mycobacterial_A85_antigen"/>
</dbReference>
<protein>
    <submittedName>
        <fullName evidence="2">Alpha/beta hydrolase-fold protein</fullName>
    </submittedName>
</protein>
<dbReference type="GO" id="GO:0016787">
    <property type="term" value="F:hydrolase activity"/>
    <property type="evidence" value="ECO:0007669"/>
    <property type="project" value="UniProtKB-KW"/>
</dbReference>
<sequence>MEQLLNVSVINEPLLYSFYALSALAVLFLLLRAGLLPRRIGRPRPSAGEASDPASHASQLPGRRRWLVTAAVAVAAGALTGALTLFVCERVLNVFGLPLDTDTRVWVIFAFAGLGLAVVNLWRSRWWRKAVAVLASVLFITTAALGINAGYGLNPTLGAMLGISQTTHLALPKLNPAHQPVTGSALWQEWKPPAGMPSVGRSGTVTIPADASGFHARDATLYLPPAALVDNPPDLPIVIMMMGQPGGPEQSKTAIEELDTLAQRHQGLAPLFLTVDQLGSPYKNPVCVDSAKGNVYTYVTTDVVNYIRKNLNVATDRTQWAVAGYSNGGECALSFAAKRPELFGSLLDISGELEPVDGTAANTVKTIFGGSQAAFDAEKPVTILKAHTYTDLLAIFTNGAIDPQYGPQSAKAAAEAKAAGMTTHRFVGPGIGHRGDAVSYGLKTGLPLLFQRFGLAPS</sequence>
<gene>
    <name evidence="2" type="ORF">GCM10009825_33970</name>
</gene>
<feature type="transmembrane region" description="Helical" evidence="1">
    <location>
        <begin position="106"/>
        <end position="123"/>
    </location>
</feature>
<organism evidence="2 3">
    <name type="scientific">Arthrobacter humicola</name>
    <dbReference type="NCBI Taxonomy" id="409291"/>
    <lineage>
        <taxon>Bacteria</taxon>
        <taxon>Bacillati</taxon>
        <taxon>Actinomycetota</taxon>
        <taxon>Actinomycetes</taxon>
        <taxon>Micrococcales</taxon>
        <taxon>Micrococcaceae</taxon>
        <taxon>Arthrobacter</taxon>
    </lineage>
</organism>
<keyword evidence="1" id="KW-0472">Membrane</keyword>
<keyword evidence="2" id="KW-0378">Hydrolase</keyword>
<reference evidence="2 3" key="1">
    <citation type="journal article" date="2019" name="Int. J. Syst. Evol. Microbiol.">
        <title>The Global Catalogue of Microorganisms (GCM) 10K type strain sequencing project: providing services to taxonomists for standard genome sequencing and annotation.</title>
        <authorList>
            <consortium name="The Broad Institute Genomics Platform"/>
            <consortium name="The Broad Institute Genome Sequencing Center for Infectious Disease"/>
            <person name="Wu L."/>
            <person name="Ma J."/>
        </authorList>
    </citation>
    <scope>NUCLEOTIDE SEQUENCE [LARGE SCALE GENOMIC DNA]</scope>
    <source>
        <strain evidence="2 3">JCM 15921</strain>
    </source>
</reference>
<evidence type="ECO:0000256" key="1">
    <source>
        <dbReference type="SAM" id="Phobius"/>
    </source>
</evidence>
<keyword evidence="1" id="KW-1133">Transmembrane helix</keyword>
<evidence type="ECO:0000313" key="2">
    <source>
        <dbReference type="EMBL" id="GAA2143529.1"/>
    </source>
</evidence>
<keyword evidence="3" id="KW-1185">Reference proteome</keyword>
<dbReference type="RefSeq" id="WP_344367587.1">
    <property type="nucleotide sequence ID" value="NZ_BAAAQB010000041.1"/>
</dbReference>
<feature type="transmembrane region" description="Helical" evidence="1">
    <location>
        <begin position="130"/>
        <end position="151"/>
    </location>
</feature>